<dbReference type="EMBL" id="CM004387">
    <property type="protein sequence ID" value="OAY59780.1"/>
    <property type="molecule type" value="Genomic_DNA"/>
</dbReference>
<proteinExistence type="predicted"/>
<sequence length="57" mass="6954">MNKTKIYFSHNVARHERTMIDRFLDFSKTNNLGKYLGIHLLYSRVNKDMYQYILKNI</sequence>
<evidence type="ECO:0000313" key="1">
    <source>
        <dbReference type="EMBL" id="OAY59780.1"/>
    </source>
</evidence>
<accession>A0A2C9WJM0</accession>
<protein>
    <submittedName>
        <fullName evidence="1">Uncharacterized protein</fullName>
    </submittedName>
</protein>
<organism evidence="1">
    <name type="scientific">Manihot esculenta</name>
    <name type="common">Cassava</name>
    <name type="synonym">Jatropha manihot</name>
    <dbReference type="NCBI Taxonomy" id="3983"/>
    <lineage>
        <taxon>Eukaryota</taxon>
        <taxon>Viridiplantae</taxon>
        <taxon>Streptophyta</taxon>
        <taxon>Embryophyta</taxon>
        <taxon>Tracheophyta</taxon>
        <taxon>Spermatophyta</taxon>
        <taxon>Magnoliopsida</taxon>
        <taxon>eudicotyledons</taxon>
        <taxon>Gunneridae</taxon>
        <taxon>Pentapetalae</taxon>
        <taxon>rosids</taxon>
        <taxon>fabids</taxon>
        <taxon>Malpighiales</taxon>
        <taxon>Euphorbiaceae</taxon>
        <taxon>Crotonoideae</taxon>
        <taxon>Manihoteae</taxon>
        <taxon>Manihot</taxon>
    </lineage>
</organism>
<reference evidence="1" key="1">
    <citation type="submission" date="2016-02" db="EMBL/GenBank/DDBJ databases">
        <title>WGS assembly of Manihot esculenta.</title>
        <authorList>
            <person name="Bredeson J.V."/>
            <person name="Prochnik S.E."/>
            <person name="Lyons J.B."/>
            <person name="Schmutz J."/>
            <person name="Grimwood J."/>
            <person name="Vrebalov J."/>
            <person name="Bart R.S."/>
            <person name="Amuge T."/>
            <person name="Ferguson M.E."/>
            <person name="Green R."/>
            <person name="Putnam N."/>
            <person name="Stites J."/>
            <person name="Rounsley S."/>
            <person name="Rokhsar D.S."/>
        </authorList>
    </citation>
    <scope>NUCLEOTIDE SEQUENCE [LARGE SCALE GENOMIC DNA]</scope>
    <source>
        <tissue evidence="1">Leaf</tissue>
    </source>
</reference>
<dbReference type="AlphaFoldDB" id="A0A2C9WJM0"/>
<name>A0A2C9WJM0_MANES</name>
<gene>
    <name evidence="1" type="ORF">MANES_01G059100</name>
</gene>